<name>A0ABZ3BDD6_BURPY</name>
<sequence length="60" mass="6360">MTTLNVQFSDSAESKVVAYFSAQQDPAVYENLGTIEASDARWSAFYQSAGGAQSGLPAPQ</sequence>
<gene>
    <name evidence="1" type="ORF">WN985_12725</name>
</gene>
<organism evidence="1 2">
    <name type="scientific">Burkholderia pyrrocinia</name>
    <name type="common">Pseudomonas pyrrocinia</name>
    <dbReference type="NCBI Taxonomy" id="60550"/>
    <lineage>
        <taxon>Bacteria</taxon>
        <taxon>Pseudomonadati</taxon>
        <taxon>Pseudomonadota</taxon>
        <taxon>Betaproteobacteria</taxon>
        <taxon>Burkholderiales</taxon>
        <taxon>Burkholderiaceae</taxon>
        <taxon>Burkholderia</taxon>
        <taxon>Burkholderia cepacia complex</taxon>
    </lineage>
</organism>
<evidence type="ECO:0000313" key="2">
    <source>
        <dbReference type="Proteomes" id="UP001484179"/>
    </source>
</evidence>
<evidence type="ECO:0000313" key="1">
    <source>
        <dbReference type="EMBL" id="WZW53235.1"/>
    </source>
</evidence>
<keyword evidence="2" id="KW-1185">Reference proteome</keyword>
<proteinExistence type="predicted"/>
<dbReference type="EMBL" id="CP150849">
    <property type="protein sequence ID" value="WZW53235.1"/>
    <property type="molecule type" value="Genomic_DNA"/>
</dbReference>
<dbReference type="Proteomes" id="UP001484179">
    <property type="component" value="Chromosome 1"/>
</dbReference>
<dbReference type="RefSeq" id="WP_342307459.1">
    <property type="nucleotide sequence ID" value="NZ_CP150849.1"/>
</dbReference>
<accession>A0ABZ3BDD6</accession>
<reference evidence="1 2" key="1">
    <citation type="submission" date="2024-04" db="EMBL/GenBank/DDBJ databases">
        <title>Biological Control Activity of Plant Growth Promoting Rhizobacteria Burkholderia pyrrocinia BX1 against Tobacco black shank Introduction Tobacco black shank (TBS) caused by the oomycete Phytophthora. nicotianae (P. nicotianae) has become a destructive soil.</title>
        <authorList>
            <person name="Liu X."/>
            <person name="Shu C."/>
        </authorList>
    </citation>
    <scope>NUCLEOTIDE SEQUENCE [LARGE SCALE GENOMIC DNA]</scope>
    <source>
        <strain evidence="1 2">BX1</strain>
    </source>
</reference>
<protein>
    <submittedName>
        <fullName evidence="1">Uncharacterized protein</fullName>
    </submittedName>
</protein>